<dbReference type="AlphaFoldDB" id="A0A518HMF7"/>
<dbReference type="Proteomes" id="UP000319004">
    <property type="component" value="Chromosome"/>
</dbReference>
<dbReference type="NCBIfam" id="TIGR04294">
    <property type="entry name" value="pre_pil_HX9DG"/>
    <property type="match status" value="1"/>
</dbReference>
<dbReference type="PROSITE" id="PS00409">
    <property type="entry name" value="PROKAR_NTER_METHYL"/>
    <property type="match status" value="1"/>
</dbReference>
<accession>A0A518HMF7</accession>
<gene>
    <name evidence="2" type="primary">xcpT_2</name>
    <name evidence="2" type="ORF">Enr13x_18320</name>
</gene>
<keyword evidence="3" id="KW-1185">Reference proteome</keyword>
<dbReference type="KEGG" id="snep:Enr13x_18320"/>
<evidence type="ECO:0000259" key="1">
    <source>
        <dbReference type="Pfam" id="PF07596"/>
    </source>
</evidence>
<dbReference type="InterPro" id="IPR027558">
    <property type="entry name" value="Pre_pil_HX9DG_C"/>
</dbReference>
<reference evidence="2 3" key="1">
    <citation type="submission" date="2019-03" db="EMBL/GenBank/DDBJ databases">
        <title>Deep-cultivation of Planctomycetes and their phenomic and genomic characterization uncovers novel biology.</title>
        <authorList>
            <person name="Wiegand S."/>
            <person name="Jogler M."/>
            <person name="Boedeker C."/>
            <person name="Pinto D."/>
            <person name="Vollmers J."/>
            <person name="Rivas-Marin E."/>
            <person name="Kohn T."/>
            <person name="Peeters S.H."/>
            <person name="Heuer A."/>
            <person name="Rast P."/>
            <person name="Oberbeckmann S."/>
            <person name="Bunk B."/>
            <person name="Jeske O."/>
            <person name="Meyerdierks A."/>
            <person name="Storesund J.E."/>
            <person name="Kallscheuer N."/>
            <person name="Luecker S."/>
            <person name="Lage O.M."/>
            <person name="Pohl T."/>
            <person name="Merkel B.J."/>
            <person name="Hornburger P."/>
            <person name="Mueller R.-W."/>
            <person name="Bruemmer F."/>
            <person name="Labrenz M."/>
            <person name="Spormann A.M."/>
            <person name="Op den Camp H."/>
            <person name="Overmann J."/>
            <person name="Amann R."/>
            <person name="Jetten M.S.M."/>
            <person name="Mascher T."/>
            <person name="Medema M.H."/>
            <person name="Devos D.P."/>
            <person name="Kaster A.-K."/>
            <person name="Ovreas L."/>
            <person name="Rohde M."/>
            <person name="Galperin M.Y."/>
            <person name="Jogler C."/>
        </authorList>
    </citation>
    <scope>NUCLEOTIDE SEQUENCE [LARGE SCALE GENOMIC DNA]</scope>
    <source>
        <strain evidence="2 3">Enr13</strain>
    </source>
</reference>
<sequence length="422" mass="45357">MSRRSTAGFTLVELLVVIAIIGILVGLLLPAVQAAREAARRMSCSNNFKQVGLALHNYHSAFKRLPMHGGGTGIDYLAGNTLAFYSPRTNQKSLSFLVGLTPFMEQQALWGQISNRLATDPLGNPINPPWQPMGPKPQGGQYGYRPWVTEIPTLRCPSDPGTGLPALGRTNYAACIGDSAMSTRIGLTNFLHGDYQPPSVIQASAVARWQRGIFVTRKFTRFRDILDGLSNTICCGEIMTDLLDRDTRSHGLFDVSNVDGLQVTMSAAGGTMACQDSGTLIDPERPSFWVPTAFPAHNPKNDDGSAYLVAVELGTRRGFSWANFGHIHSSVTTNRPPNTELCLHGAHELTEGNWSISSRHQGGAHILMGDGAVVFISDSIGSGDSRAGQNDGIRPGDASPYGIIGALGTRASREIIDEALNQ</sequence>
<protein>
    <submittedName>
        <fullName evidence="2">Type II secretion system protein G</fullName>
    </submittedName>
</protein>
<name>A0A518HMF7_9BACT</name>
<dbReference type="PANTHER" id="PTHR30093:SF2">
    <property type="entry name" value="TYPE II SECRETION SYSTEM PROTEIN H"/>
    <property type="match status" value="1"/>
</dbReference>
<dbReference type="SUPFAM" id="SSF54523">
    <property type="entry name" value="Pili subunits"/>
    <property type="match status" value="1"/>
</dbReference>
<organism evidence="2 3">
    <name type="scientific">Stieleria neptunia</name>
    <dbReference type="NCBI Taxonomy" id="2527979"/>
    <lineage>
        <taxon>Bacteria</taxon>
        <taxon>Pseudomonadati</taxon>
        <taxon>Planctomycetota</taxon>
        <taxon>Planctomycetia</taxon>
        <taxon>Pirellulales</taxon>
        <taxon>Pirellulaceae</taxon>
        <taxon>Stieleria</taxon>
    </lineage>
</organism>
<dbReference type="OrthoDB" id="230038at2"/>
<feature type="domain" description="DUF1559" evidence="1">
    <location>
        <begin position="33"/>
        <end position="381"/>
    </location>
</feature>
<dbReference type="RefSeq" id="WP_145385639.1">
    <property type="nucleotide sequence ID" value="NZ_CP037423.1"/>
</dbReference>
<dbReference type="Gene3D" id="3.30.700.10">
    <property type="entry name" value="Glycoprotein, Type 4 Pilin"/>
    <property type="match status" value="1"/>
</dbReference>
<dbReference type="InterPro" id="IPR045584">
    <property type="entry name" value="Pilin-like"/>
</dbReference>
<dbReference type="NCBIfam" id="TIGR02532">
    <property type="entry name" value="IV_pilin_GFxxxE"/>
    <property type="match status" value="1"/>
</dbReference>
<dbReference type="PANTHER" id="PTHR30093">
    <property type="entry name" value="GENERAL SECRETION PATHWAY PROTEIN G"/>
    <property type="match status" value="1"/>
</dbReference>
<evidence type="ECO:0000313" key="2">
    <source>
        <dbReference type="EMBL" id="QDV41989.1"/>
    </source>
</evidence>
<dbReference type="InterPro" id="IPR011453">
    <property type="entry name" value="DUF1559"/>
</dbReference>
<dbReference type="InterPro" id="IPR012902">
    <property type="entry name" value="N_methyl_site"/>
</dbReference>
<proteinExistence type="predicted"/>
<evidence type="ECO:0000313" key="3">
    <source>
        <dbReference type="Proteomes" id="UP000319004"/>
    </source>
</evidence>
<dbReference type="EMBL" id="CP037423">
    <property type="protein sequence ID" value="QDV41989.1"/>
    <property type="molecule type" value="Genomic_DNA"/>
</dbReference>
<dbReference type="Pfam" id="PF07596">
    <property type="entry name" value="SBP_bac_10"/>
    <property type="match status" value="1"/>
</dbReference>
<dbReference type="Pfam" id="PF07963">
    <property type="entry name" value="N_methyl"/>
    <property type="match status" value="1"/>
</dbReference>